<organism evidence="16 17">
    <name type="scientific">Chlamydomonas incerta</name>
    <dbReference type="NCBI Taxonomy" id="51695"/>
    <lineage>
        <taxon>Eukaryota</taxon>
        <taxon>Viridiplantae</taxon>
        <taxon>Chlorophyta</taxon>
        <taxon>core chlorophytes</taxon>
        <taxon>Chlorophyceae</taxon>
        <taxon>CS clade</taxon>
        <taxon>Chlamydomonadales</taxon>
        <taxon>Chlamydomonadaceae</taxon>
        <taxon>Chlamydomonas</taxon>
    </lineage>
</organism>
<proteinExistence type="inferred from homology"/>
<comment type="pathway">
    <text evidence="3">Carbohydrate degradation; glycolysis; pyruvate from D-glyceraldehyde 3-phosphate: step 2/5.</text>
</comment>
<comment type="similarity">
    <text evidence="4 13">Belongs to the phosphoglycerate kinase family.</text>
</comment>
<evidence type="ECO:0000256" key="2">
    <source>
        <dbReference type="ARBA" id="ARBA00001946"/>
    </source>
</evidence>
<evidence type="ECO:0000256" key="15">
    <source>
        <dbReference type="SAM" id="MobiDB-lite"/>
    </source>
</evidence>
<sequence>MDADDPSRPLRDVVQDLISPERDVANADVSGKRVLLRVDFNVPVDEATGATVTDASRITAVLPTIRLLAGRGARVILASHFGRPEPKKQSRAQMEAAFSLAPVAAWLERELNGSSSSAGGGGGGAHGCSSDDSGSETKQNNAANGSGGAGAGASAGKVFVGLAADCVGPEAEAAVAALQPGQVLLLQNTRFHAGDGANDPGFAGALAALCDVFVQDAFGVLHRDQGSVTGITAHVAECYPGPLVRRELRELAHRLFEPARPLGVVLGGAKVADKIGVVAALVEMADVVAVGGRMAFTLLAARGVSVGSTQIEPDWLEPCRRMMARAAERGTQLLLPGDVLWSSSLAAPVDTGVQVLTLDCCTEESPCIPAGRYGVDIGPATMAAFREALLGCRTIFWNGPMGKFEVPEFGKGTVAVAQAMDEASRGRGAITIIGGGDSVAAVAAAGLDGAITHISTGGGASLELIEGKGMPGLRALLRGRRVPAAPAPAPTPAPAPAPMPLPVPQQAPVAAPACCAAKKCCA</sequence>
<dbReference type="PROSITE" id="PS00111">
    <property type="entry name" value="PGLYCERATE_KINASE"/>
    <property type="match status" value="1"/>
</dbReference>
<comment type="subunit">
    <text evidence="14">Monomer.</text>
</comment>
<dbReference type="EC" id="2.7.2.3" evidence="5 13"/>
<dbReference type="PRINTS" id="PR00477">
    <property type="entry name" value="PHGLYCKINASE"/>
</dbReference>
<dbReference type="InterPro" id="IPR015911">
    <property type="entry name" value="Phosphoglycerate_kinase_CS"/>
</dbReference>
<dbReference type="EMBL" id="JAEHOC010000029">
    <property type="protein sequence ID" value="KAG2429767.1"/>
    <property type="molecule type" value="Genomic_DNA"/>
</dbReference>
<dbReference type="Gene3D" id="3.40.50.1260">
    <property type="entry name" value="Phosphoglycerate kinase, N-terminal domain"/>
    <property type="match status" value="2"/>
</dbReference>
<evidence type="ECO:0000256" key="11">
    <source>
        <dbReference type="ARBA" id="ARBA00023152"/>
    </source>
</evidence>
<dbReference type="InterPro" id="IPR015824">
    <property type="entry name" value="Phosphoglycerate_kinase_N"/>
</dbReference>
<evidence type="ECO:0000256" key="5">
    <source>
        <dbReference type="ARBA" id="ARBA00013061"/>
    </source>
</evidence>
<keyword evidence="10" id="KW-0460">Magnesium</keyword>
<dbReference type="GO" id="GO:0006094">
    <property type="term" value="P:gluconeogenesis"/>
    <property type="evidence" value="ECO:0007669"/>
    <property type="project" value="TreeGrafter"/>
</dbReference>
<keyword evidence="11" id="KW-0324">Glycolysis</keyword>
<dbReference type="InterPro" id="IPR001576">
    <property type="entry name" value="Phosphoglycerate_kinase"/>
</dbReference>
<dbReference type="SUPFAM" id="SSF53748">
    <property type="entry name" value="Phosphoglycerate kinase"/>
    <property type="match status" value="2"/>
</dbReference>
<dbReference type="GO" id="GO:0004618">
    <property type="term" value="F:phosphoglycerate kinase activity"/>
    <property type="evidence" value="ECO:0007669"/>
    <property type="project" value="UniProtKB-EC"/>
</dbReference>
<comment type="caution">
    <text evidence="16">The sequence shown here is derived from an EMBL/GenBank/DDBJ whole genome shotgun (WGS) entry which is preliminary data.</text>
</comment>
<comment type="catalytic activity">
    <reaction evidence="1 13">
        <text>(2R)-3-phosphoglycerate + ATP = (2R)-3-phospho-glyceroyl phosphate + ADP</text>
        <dbReference type="Rhea" id="RHEA:14801"/>
        <dbReference type="ChEBI" id="CHEBI:30616"/>
        <dbReference type="ChEBI" id="CHEBI:57604"/>
        <dbReference type="ChEBI" id="CHEBI:58272"/>
        <dbReference type="ChEBI" id="CHEBI:456216"/>
        <dbReference type="EC" id="2.7.2.3"/>
    </reaction>
</comment>
<feature type="region of interest" description="Disordered" evidence="15">
    <location>
        <begin position="112"/>
        <end position="147"/>
    </location>
</feature>
<evidence type="ECO:0000256" key="1">
    <source>
        <dbReference type="ARBA" id="ARBA00000642"/>
    </source>
</evidence>
<dbReference type="GO" id="GO:0043531">
    <property type="term" value="F:ADP binding"/>
    <property type="evidence" value="ECO:0007669"/>
    <property type="project" value="TreeGrafter"/>
</dbReference>
<comment type="pathway">
    <text evidence="12">Carbohydrate biosynthesis.</text>
</comment>
<evidence type="ECO:0000256" key="12">
    <source>
        <dbReference type="ARBA" id="ARBA00024331"/>
    </source>
</evidence>
<evidence type="ECO:0000313" key="16">
    <source>
        <dbReference type="EMBL" id="KAG2429767.1"/>
    </source>
</evidence>
<dbReference type="GO" id="GO:0005524">
    <property type="term" value="F:ATP binding"/>
    <property type="evidence" value="ECO:0007669"/>
    <property type="project" value="UniProtKB-KW"/>
</dbReference>
<evidence type="ECO:0000256" key="3">
    <source>
        <dbReference type="ARBA" id="ARBA00004838"/>
    </source>
</evidence>
<evidence type="ECO:0000256" key="9">
    <source>
        <dbReference type="ARBA" id="ARBA00022840"/>
    </source>
</evidence>
<dbReference type="GO" id="GO:0005829">
    <property type="term" value="C:cytosol"/>
    <property type="evidence" value="ECO:0007669"/>
    <property type="project" value="TreeGrafter"/>
</dbReference>
<dbReference type="AlphaFoldDB" id="A0A835SR12"/>
<dbReference type="GO" id="GO:0006096">
    <property type="term" value="P:glycolytic process"/>
    <property type="evidence" value="ECO:0007669"/>
    <property type="project" value="UniProtKB-KW"/>
</dbReference>
<evidence type="ECO:0000256" key="4">
    <source>
        <dbReference type="ARBA" id="ARBA00008982"/>
    </source>
</evidence>
<dbReference type="InterPro" id="IPR036043">
    <property type="entry name" value="Phosphoglycerate_kinase_sf"/>
</dbReference>
<keyword evidence="6 13" id="KW-0808">Transferase</keyword>
<evidence type="ECO:0000256" key="14">
    <source>
        <dbReference type="RuleBase" id="RU000696"/>
    </source>
</evidence>
<comment type="cofactor">
    <cofactor evidence="2">
        <name>Mg(2+)</name>
        <dbReference type="ChEBI" id="CHEBI:18420"/>
    </cofactor>
</comment>
<dbReference type="Proteomes" id="UP000650467">
    <property type="component" value="Unassembled WGS sequence"/>
</dbReference>
<evidence type="ECO:0000256" key="6">
    <source>
        <dbReference type="ARBA" id="ARBA00022679"/>
    </source>
</evidence>
<reference evidence="16" key="1">
    <citation type="journal article" date="2020" name="bioRxiv">
        <title>Comparative genomics of Chlamydomonas.</title>
        <authorList>
            <person name="Craig R.J."/>
            <person name="Hasan A.R."/>
            <person name="Ness R.W."/>
            <person name="Keightley P.D."/>
        </authorList>
    </citation>
    <scope>NUCLEOTIDE SEQUENCE</scope>
    <source>
        <strain evidence="16">SAG 7.73</strain>
    </source>
</reference>
<protein>
    <recommendedName>
        <fullName evidence="5 13">Phosphoglycerate kinase</fullName>
        <ecNumber evidence="5 13">2.7.2.3</ecNumber>
    </recommendedName>
</protein>
<gene>
    <name evidence="16" type="ORF">HXX76_010551</name>
</gene>
<evidence type="ECO:0000313" key="17">
    <source>
        <dbReference type="Proteomes" id="UP000650467"/>
    </source>
</evidence>
<keyword evidence="9" id="KW-0067">ATP-binding</keyword>
<dbReference type="PANTHER" id="PTHR11406">
    <property type="entry name" value="PHOSPHOGLYCERATE KINASE"/>
    <property type="match status" value="1"/>
</dbReference>
<keyword evidence="17" id="KW-1185">Reference proteome</keyword>
<keyword evidence="8 13" id="KW-0418">Kinase</keyword>
<dbReference type="HAMAP" id="MF_00145">
    <property type="entry name" value="Phosphoglyc_kinase"/>
    <property type="match status" value="1"/>
</dbReference>
<dbReference type="FunFam" id="3.40.50.1260:FF:000031">
    <property type="entry name" value="Phosphoglycerate kinase 1"/>
    <property type="match status" value="1"/>
</dbReference>
<dbReference type="OrthoDB" id="275353at2759"/>
<dbReference type="PANTHER" id="PTHR11406:SF23">
    <property type="entry name" value="PHOSPHOGLYCERATE KINASE 1, CHLOROPLASTIC-RELATED"/>
    <property type="match status" value="1"/>
</dbReference>
<dbReference type="Pfam" id="PF00162">
    <property type="entry name" value="PGK"/>
    <property type="match status" value="2"/>
</dbReference>
<name>A0A835SR12_CHLIN</name>
<evidence type="ECO:0000256" key="10">
    <source>
        <dbReference type="ARBA" id="ARBA00022842"/>
    </source>
</evidence>
<keyword evidence="7" id="KW-0547">Nucleotide-binding</keyword>
<evidence type="ECO:0000256" key="8">
    <source>
        <dbReference type="ARBA" id="ARBA00022777"/>
    </source>
</evidence>
<evidence type="ECO:0000256" key="7">
    <source>
        <dbReference type="ARBA" id="ARBA00022741"/>
    </source>
</evidence>
<accession>A0A835SR12</accession>
<evidence type="ECO:0000256" key="13">
    <source>
        <dbReference type="RuleBase" id="RU000532"/>
    </source>
</evidence>